<accession>A0ACC2BDX3</accession>
<evidence type="ECO:0000313" key="1">
    <source>
        <dbReference type="EMBL" id="KAJ7528028.1"/>
    </source>
</evidence>
<dbReference type="EMBL" id="CM055107">
    <property type="protein sequence ID" value="KAJ7528028.1"/>
    <property type="molecule type" value="Genomic_DNA"/>
</dbReference>
<comment type="caution">
    <text evidence="1">The sequence shown here is derived from an EMBL/GenBank/DDBJ whole genome shotgun (WGS) entry which is preliminary data.</text>
</comment>
<evidence type="ECO:0000313" key="2">
    <source>
        <dbReference type="Proteomes" id="UP001162992"/>
    </source>
</evidence>
<organism evidence="1 2">
    <name type="scientific">Diphasiastrum complanatum</name>
    <name type="common">Issler's clubmoss</name>
    <name type="synonym">Lycopodium complanatum</name>
    <dbReference type="NCBI Taxonomy" id="34168"/>
    <lineage>
        <taxon>Eukaryota</taxon>
        <taxon>Viridiplantae</taxon>
        <taxon>Streptophyta</taxon>
        <taxon>Embryophyta</taxon>
        <taxon>Tracheophyta</taxon>
        <taxon>Lycopodiopsida</taxon>
        <taxon>Lycopodiales</taxon>
        <taxon>Lycopodiaceae</taxon>
        <taxon>Lycopodioideae</taxon>
        <taxon>Diphasiastrum</taxon>
    </lineage>
</organism>
<gene>
    <name evidence="1" type="ORF">O6H91_16G080400</name>
</gene>
<dbReference type="Proteomes" id="UP001162992">
    <property type="component" value="Chromosome 16"/>
</dbReference>
<name>A0ACC2BDX3_DIPCM</name>
<sequence length="348" mass="38011">MDRDSMCILPLSAKMEDHQLVDVSEIDEDDAFEPIEKLTNQGINAGDVKKLQDAGIYTCNGLVMHTKKSLTNIKGLSEAKVDKILEAAEKIVHVGYVTGNEVLQKRKSVVRITTGSQALDELLGGGIETLAITEAFGEFRTGKTQIAHTLCVATQLPLSMHGGNGKVAYIDTEGTFRPDRIVPIAERYGMDPNAVLDNIVYARAYTHEHQFNLLLGLAAKMTEEPFRLLIVDSITALFRVDFTGRGELAERQQKLAQMLSRLIKIAEEFNVAVYMTNQVIADPGGGTFVADPKKPAGGHVLAHASTIRLMLRKGKGDQRICKIYDSPNLPESEAVFQITAGGVADCKD</sequence>
<keyword evidence="2" id="KW-1185">Reference proteome</keyword>
<protein>
    <submittedName>
        <fullName evidence="1">Uncharacterized protein</fullName>
    </submittedName>
</protein>
<proteinExistence type="predicted"/>
<reference evidence="2" key="1">
    <citation type="journal article" date="2024" name="Proc. Natl. Acad. Sci. U.S.A.">
        <title>Extraordinary preservation of gene collinearity over three hundred million years revealed in homosporous lycophytes.</title>
        <authorList>
            <person name="Li C."/>
            <person name="Wickell D."/>
            <person name="Kuo L.Y."/>
            <person name="Chen X."/>
            <person name="Nie B."/>
            <person name="Liao X."/>
            <person name="Peng D."/>
            <person name="Ji J."/>
            <person name="Jenkins J."/>
            <person name="Williams M."/>
            <person name="Shu S."/>
            <person name="Plott C."/>
            <person name="Barry K."/>
            <person name="Rajasekar S."/>
            <person name="Grimwood J."/>
            <person name="Han X."/>
            <person name="Sun S."/>
            <person name="Hou Z."/>
            <person name="He W."/>
            <person name="Dai G."/>
            <person name="Sun C."/>
            <person name="Schmutz J."/>
            <person name="Leebens-Mack J.H."/>
            <person name="Li F.W."/>
            <person name="Wang L."/>
        </authorList>
    </citation>
    <scope>NUCLEOTIDE SEQUENCE [LARGE SCALE GENOMIC DNA]</scope>
    <source>
        <strain evidence="2">cv. PW_Plant_1</strain>
    </source>
</reference>